<dbReference type="InterPro" id="IPR000182">
    <property type="entry name" value="GNAT_dom"/>
</dbReference>
<reference evidence="2 3" key="1">
    <citation type="submission" date="2016-11" db="EMBL/GenBank/DDBJ databases">
        <authorList>
            <person name="Jaros S."/>
            <person name="Januszkiewicz K."/>
            <person name="Wedrychowicz H."/>
        </authorList>
    </citation>
    <scope>NUCLEOTIDE SEQUENCE [LARGE SCALE GENOMIC DNA]</scope>
    <source>
        <strain evidence="2 3">GAS95</strain>
    </source>
</reference>
<keyword evidence="3" id="KW-1185">Reference proteome</keyword>
<protein>
    <submittedName>
        <fullName evidence="2">TIGR02594 family protein</fullName>
    </submittedName>
</protein>
<dbReference type="InterPro" id="IPR013423">
    <property type="entry name" value="CHP02594"/>
</dbReference>
<dbReference type="EMBL" id="FSRU01000001">
    <property type="protein sequence ID" value="SIO17809.1"/>
    <property type="molecule type" value="Genomic_DNA"/>
</dbReference>
<proteinExistence type="predicted"/>
<dbReference type="PROSITE" id="PS51186">
    <property type="entry name" value="GNAT"/>
    <property type="match status" value="1"/>
</dbReference>
<dbReference type="Pfam" id="PF00583">
    <property type="entry name" value="Acetyltransf_1"/>
    <property type="match status" value="1"/>
</dbReference>
<feature type="domain" description="N-acetyltransferase" evidence="1">
    <location>
        <begin position="151"/>
        <end position="301"/>
    </location>
</feature>
<dbReference type="OrthoDB" id="8776734at2"/>
<dbReference type="InterPro" id="IPR016181">
    <property type="entry name" value="Acyl_CoA_acyltransferase"/>
</dbReference>
<dbReference type="Gene3D" id="3.40.630.30">
    <property type="match status" value="1"/>
</dbReference>
<dbReference type="Proteomes" id="UP000185151">
    <property type="component" value="Unassembled WGS sequence"/>
</dbReference>
<accession>A0A1N6HDR7</accession>
<dbReference type="AlphaFoldDB" id="A0A1N6HDR7"/>
<dbReference type="PANTHER" id="PTHR43072">
    <property type="entry name" value="N-ACETYLTRANSFERASE"/>
    <property type="match status" value="1"/>
</dbReference>
<organism evidence="2 3">
    <name type="scientific">Paraburkholderia phenazinium</name>
    <dbReference type="NCBI Taxonomy" id="60549"/>
    <lineage>
        <taxon>Bacteria</taxon>
        <taxon>Pseudomonadati</taxon>
        <taxon>Pseudomonadota</taxon>
        <taxon>Betaproteobacteria</taxon>
        <taxon>Burkholderiales</taxon>
        <taxon>Burkholderiaceae</taxon>
        <taxon>Paraburkholderia</taxon>
    </lineage>
</organism>
<sequence>MDDPQYNIESVNVPPWFAVARRETGIAQYPPGQSNPRITEYHEHTNIRGYDDKASWCSSFVNWCLARLDMPGTGSALARSWLEWGEPLAQPALGCIAVLYRDEPESWKGHVGFFLRADSESVYLLGGNQLGQVCENAYPRESVLGYRWPVGGVRPQGDIQAACEAILRSVPEWFGIEEALMQYVRDTATLPTFVMRHECRIIGFLTLREHFPQAWEIHCVAVHAEVRGQGVGKKLLMHVESWLAEHGARFLQVKTIAATSPNPHYALTRGFYERMGFAPVEVFPELWSPSNPCLQMLKIVSRPAVGRT</sequence>
<dbReference type="SUPFAM" id="SSF55729">
    <property type="entry name" value="Acyl-CoA N-acyltransferases (Nat)"/>
    <property type="match status" value="1"/>
</dbReference>
<dbReference type="NCBIfam" id="TIGR02594">
    <property type="entry name" value="TIGR02594 family protein"/>
    <property type="match status" value="1"/>
</dbReference>
<evidence type="ECO:0000313" key="3">
    <source>
        <dbReference type="Proteomes" id="UP000185151"/>
    </source>
</evidence>
<evidence type="ECO:0000313" key="2">
    <source>
        <dbReference type="EMBL" id="SIO17809.1"/>
    </source>
</evidence>
<dbReference type="CDD" id="cd04301">
    <property type="entry name" value="NAT_SF"/>
    <property type="match status" value="1"/>
</dbReference>
<gene>
    <name evidence="2" type="ORF">SAMN05444165_1307</name>
</gene>
<evidence type="ECO:0000259" key="1">
    <source>
        <dbReference type="PROSITE" id="PS51186"/>
    </source>
</evidence>
<dbReference type="GO" id="GO:0016747">
    <property type="term" value="F:acyltransferase activity, transferring groups other than amino-acyl groups"/>
    <property type="evidence" value="ECO:0007669"/>
    <property type="project" value="InterPro"/>
</dbReference>
<name>A0A1N6HDR7_9BURK</name>